<keyword evidence="1" id="KW-0175">Coiled coil</keyword>
<dbReference type="AlphaFoldDB" id="A0A380CD21"/>
<dbReference type="EMBL" id="UGZE01000001">
    <property type="protein sequence ID" value="SUJ16849.1"/>
    <property type="molecule type" value="Genomic_DNA"/>
</dbReference>
<organism evidence="3 4">
    <name type="scientific">Staphylococcus arlettae</name>
    <dbReference type="NCBI Taxonomy" id="29378"/>
    <lineage>
        <taxon>Bacteria</taxon>
        <taxon>Bacillati</taxon>
        <taxon>Bacillota</taxon>
        <taxon>Bacilli</taxon>
        <taxon>Bacillales</taxon>
        <taxon>Staphylococcaceae</taxon>
        <taxon>Staphylococcus</taxon>
    </lineage>
</organism>
<dbReference type="Proteomes" id="UP000321598">
    <property type="component" value="Unassembled WGS sequence"/>
</dbReference>
<dbReference type="OrthoDB" id="2413323at2"/>
<dbReference type="EMBL" id="BKAV01000021">
    <property type="protein sequence ID" value="GEQ00791.1"/>
    <property type="molecule type" value="Genomic_DNA"/>
</dbReference>
<evidence type="ECO:0000256" key="1">
    <source>
        <dbReference type="SAM" id="Coils"/>
    </source>
</evidence>
<evidence type="ECO:0000313" key="5">
    <source>
        <dbReference type="Proteomes" id="UP000321598"/>
    </source>
</evidence>
<evidence type="ECO:0000313" key="2">
    <source>
        <dbReference type="EMBL" id="GEQ00791.1"/>
    </source>
</evidence>
<sequence length="136" mass="15587">MQILLNQNNEIIAYAVSGGIEREGYKTLTIEDNQVPDSFRESFKPRYFLYKDEEVKLNANYEEEKTELPQVPPVEFPTSDEALRHMFSSMQVQIVQGNKMVTQLTQQNANLSQQIVQLTQEVENLKGGNDDETTIS</sequence>
<name>A0A380CD21_9STAP</name>
<evidence type="ECO:0000313" key="3">
    <source>
        <dbReference type="EMBL" id="SUJ16849.1"/>
    </source>
</evidence>
<evidence type="ECO:0000313" key="4">
    <source>
        <dbReference type="Proteomes" id="UP000254956"/>
    </source>
</evidence>
<feature type="coiled-coil region" evidence="1">
    <location>
        <begin position="101"/>
        <end position="128"/>
    </location>
</feature>
<dbReference type="RefSeq" id="WP_103387774.1">
    <property type="nucleotide sequence ID" value="NZ_BKAV01000021.1"/>
</dbReference>
<gene>
    <name evidence="3" type="ORF">NCTC12413_01098</name>
    <name evidence="2" type="ORF">SAR03_18280</name>
</gene>
<reference evidence="2 5" key="2">
    <citation type="submission" date="2019-07" db="EMBL/GenBank/DDBJ databases">
        <title>Whole genome shotgun sequence of Staphylococcus arlettae NBRC 109765.</title>
        <authorList>
            <person name="Hosoyama A."/>
            <person name="Uohara A."/>
            <person name="Ohji S."/>
            <person name="Ichikawa N."/>
        </authorList>
    </citation>
    <scope>NUCLEOTIDE SEQUENCE [LARGE SCALE GENOMIC DNA]</scope>
    <source>
        <strain evidence="2 5">NBRC 109765</strain>
    </source>
</reference>
<keyword evidence="5" id="KW-1185">Reference proteome</keyword>
<dbReference type="Proteomes" id="UP000254956">
    <property type="component" value="Unassembled WGS sequence"/>
</dbReference>
<proteinExistence type="predicted"/>
<dbReference type="InterPro" id="IPR021358">
    <property type="entry name" value="DUF2977"/>
</dbReference>
<dbReference type="Pfam" id="PF11192">
    <property type="entry name" value="DUF2977"/>
    <property type="match status" value="1"/>
</dbReference>
<accession>A0A380CD21</accession>
<protein>
    <submittedName>
        <fullName evidence="3">Phage-like protein</fullName>
    </submittedName>
</protein>
<reference evidence="3 4" key="1">
    <citation type="submission" date="2018-06" db="EMBL/GenBank/DDBJ databases">
        <authorList>
            <consortium name="Pathogen Informatics"/>
            <person name="Doyle S."/>
        </authorList>
    </citation>
    <scope>NUCLEOTIDE SEQUENCE [LARGE SCALE GENOMIC DNA]</scope>
    <source>
        <strain evidence="3 4">NCTC12413</strain>
    </source>
</reference>